<feature type="signal peptide" evidence="1">
    <location>
        <begin position="1"/>
        <end position="19"/>
    </location>
</feature>
<dbReference type="AlphaFoldDB" id="A0A3L9ZI94"/>
<dbReference type="Pfam" id="PF13568">
    <property type="entry name" value="OMP_b-brl_2"/>
    <property type="match status" value="1"/>
</dbReference>
<keyword evidence="1" id="KW-0732">Signal</keyword>
<reference evidence="3 4" key="1">
    <citation type="submission" date="2018-10" db="EMBL/GenBank/DDBJ databases">
        <title>Genomic Encyclopedia of Archaeal and Bacterial Type Strains, Phase II (KMG-II): from individual species to whole genera.</title>
        <authorList>
            <person name="Goeker M."/>
        </authorList>
    </citation>
    <scope>NUCLEOTIDE SEQUENCE [LARGE SCALE GENOMIC DNA]</scope>
    <source>
        <strain evidence="3 4">DSM 23424</strain>
    </source>
</reference>
<dbReference type="Proteomes" id="UP000271339">
    <property type="component" value="Unassembled WGS sequence"/>
</dbReference>
<comment type="caution">
    <text evidence="3">The sequence shown here is derived from an EMBL/GenBank/DDBJ whole genome shotgun (WGS) entry which is preliminary data.</text>
</comment>
<organism evidence="3 4">
    <name type="scientific">Ulvibacter antarcticus</name>
    <dbReference type="NCBI Taxonomy" id="442714"/>
    <lineage>
        <taxon>Bacteria</taxon>
        <taxon>Pseudomonadati</taxon>
        <taxon>Bacteroidota</taxon>
        <taxon>Flavobacteriia</taxon>
        <taxon>Flavobacteriales</taxon>
        <taxon>Flavobacteriaceae</taxon>
        <taxon>Ulvibacter</taxon>
    </lineage>
</organism>
<dbReference type="OrthoDB" id="947434at2"/>
<feature type="chain" id="PRO_5018262432" evidence="1">
    <location>
        <begin position="20"/>
        <end position="210"/>
    </location>
</feature>
<proteinExistence type="predicted"/>
<dbReference type="EMBL" id="REFC01000011">
    <property type="protein sequence ID" value="RMA66432.1"/>
    <property type="molecule type" value="Genomic_DNA"/>
</dbReference>
<evidence type="ECO:0000313" key="3">
    <source>
        <dbReference type="EMBL" id="RMA66432.1"/>
    </source>
</evidence>
<dbReference type="RefSeq" id="WP_121906428.1">
    <property type="nucleotide sequence ID" value="NZ_REFC01000011.1"/>
</dbReference>
<sequence>MKKLLLSMIALVFIFQANAQEKSVTKSLQIGAKAGVNFSTITGDNPAIKGKTGFHLGGMAEIPISEKLSVQPELLFSSQGANYKDIGSFNLNYLYVPIMGKYYVMDELSLEVGPQFGFLLSAKNKYDEDDYDLNPTTTGDGNKVGETEDVKNDVKSLDVGLVFGLGYKLDNGINFGARYNLGFLDGNNSDDASEEFKNSVIQFSVGYFFF</sequence>
<evidence type="ECO:0000256" key="1">
    <source>
        <dbReference type="SAM" id="SignalP"/>
    </source>
</evidence>
<protein>
    <submittedName>
        <fullName evidence="3">Outer membrane protein with beta-barrel domain</fullName>
    </submittedName>
</protein>
<feature type="domain" description="Outer membrane protein beta-barrel" evidence="2">
    <location>
        <begin position="18"/>
        <end position="184"/>
    </location>
</feature>
<name>A0A3L9ZI94_9FLAO</name>
<keyword evidence="4" id="KW-1185">Reference proteome</keyword>
<gene>
    <name evidence="3" type="ORF">BXY75_0857</name>
</gene>
<evidence type="ECO:0000259" key="2">
    <source>
        <dbReference type="Pfam" id="PF13568"/>
    </source>
</evidence>
<dbReference type="InterPro" id="IPR025665">
    <property type="entry name" value="Beta-barrel_OMP_2"/>
</dbReference>
<evidence type="ECO:0000313" key="4">
    <source>
        <dbReference type="Proteomes" id="UP000271339"/>
    </source>
</evidence>
<accession>A0A3L9ZI94</accession>